<organism evidence="1 2">
    <name type="scientific">Podospora appendiculata</name>
    <dbReference type="NCBI Taxonomy" id="314037"/>
    <lineage>
        <taxon>Eukaryota</taxon>
        <taxon>Fungi</taxon>
        <taxon>Dikarya</taxon>
        <taxon>Ascomycota</taxon>
        <taxon>Pezizomycotina</taxon>
        <taxon>Sordariomycetes</taxon>
        <taxon>Sordariomycetidae</taxon>
        <taxon>Sordariales</taxon>
        <taxon>Podosporaceae</taxon>
        <taxon>Podospora</taxon>
    </lineage>
</organism>
<sequence length="320" mass="36537">MSSTPEKTRLKDSFAYPVPRYLHSKEPESKISPELVNNTWLAVPPKFWVAVDDFVYQNYAQEVLPHVSLEGQRIYNRARAVEHHLTQGDVKASALLYLIHPVLEALKEVHPDVTYSVDLPSFKGTARCDISFYCVNSDPFCPRRCFAGLNFKSRKTIKPREFADAMTNSDDPSNIEANSLIALSYGGNETNRTLFRGGSHALVQELTFHANEYLTPYMAVCDWDHLFLGFLKKMRENASTLLGVDELRRGGRYMYGTLVAPEHFRVALLGYLEKAYRVAVFGDESPPEAYLRQYRQPVPVNAKSPRRSCSKKRRKSLRFC</sequence>
<name>A0AAE1CC10_9PEZI</name>
<dbReference type="Proteomes" id="UP001270362">
    <property type="component" value="Unassembled WGS sequence"/>
</dbReference>
<dbReference type="AlphaFoldDB" id="A0AAE1CC10"/>
<comment type="caution">
    <text evidence="1">The sequence shown here is derived from an EMBL/GenBank/DDBJ whole genome shotgun (WGS) entry which is preliminary data.</text>
</comment>
<dbReference type="EMBL" id="JAULSO010000002">
    <property type="protein sequence ID" value="KAK3688052.1"/>
    <property type="molecule type" value="Genomic_DNA"/>
</dbReference>
<accession>A0AAE1CC10</accession>
<keyword evidence="2" id="KW-1185">Reference proteome</keyword>
<gene>
    <name evidence="1" type="ORF">B0T22DRAFT_479325</name>
</gene>
<reference evidence="1" key="1">
    <citation type="journal article" date="2023" name="Mol. Phylogenet. Evol.">
        <title>Genome-scale phylogeny and comparative genomics of the fungal order Sordariales.</title>
        <authorList>
            <person name="Hensen N."/>
            <person name="Bonometti L."/>
            <person name="Westerberg I."/>
            <person name="Brannstrom I.O."/>
            <person name="Guillou S."/>
            <person name="Cros-Aarteil S."/>
            <person name="Calhoun S."/>
            <person name="Haridas S."/>
            <person name="Kuo A."/>
            <person name="Mondo S."/>
            <person name="Pangilinan J."/>
            <person name="Riley R."/>
            <person name="LaButti K."/>
            <person name="Andreopoulos B."/>
            <person name="Lipzen A."/>
            <person name="Chen C."/>
            <person name="Yan M."/>
            <person name="Daum C."/>
            <person name="Ng V."/>
            <person name="Clum A."/>
            <person name="Steindorff A."/>
            <person name="Ohm R.A."/>
            <person name="Martin F."/>
            <person name="Silar P."/>
            <person name="Natvig D.O."/>
            <person name="Lalanne C."/>
            <person name="Gautier V."/>
            <person name="Ament-Velasquez S.L."/>
            <person name="Kruys A."/>
            <person name="Hutchinson M.I."/>
            <person name="Powell A.J."/>
            <person name="Barry K."/>
            <person name="Miller A.N."/>
            <person name="Grigoriev I.V."/>
            <person name="Debuchy R."/>
            <person name="Gladieux P."/>
            <person name="Hiltunen Thoren M."/>
            <person name="Johannesson H."/>
        </authorList>
    </citation>
    <scope>NUCLEOTIDE SEQUENCE</scope>
    <source>
        <strain evidence="1">CBS 314.62</strain>
    </source>
</reference>
<evidence type="ECO:0000313" key="1">
    <source>
        <dbReference type="EMBL" id="KAK3688052.1"/>
    </source>
</evidence>
<protein>
    <submittedName>
        <fullName evidence="1">Uncharacterized protein</fullName>
    </submittedName>
</protein>
<evidence type="ECO:0000313" key="2">
    <source>
        <dbReference type="Proteomes" id="UP001270362"/>
    </source>
</evidence>
<proteinExistence type="predicted"/>
<reference evidence="1" key="2">
    <citation type="submission" date="2023-06" db="EMBL/GenBank/DDBJ databases">
        <authorList>
            <consortium name="Lawrence Berkeley National Laboratory"/>
            <person name="Haridas S."/>
            <person name="Hensen N."/>
            <person name="Bonometti L."/>
            <person name="Westerberg I."/>
            <person name="Brannstrom I.O."/>
            <person name="Guillou S."/>
            <person name="Cros-Aarteil S."/>
            <person name="Calhoun S."/>
            <person name="Kuo A."/>
            <person name="Mondo S."/>
            <person name="Pangilinan J."/>
            <person name="Riley R."/>
            <person name="Labutti K."/>
            <person name="Andreopoulos B."/>
            <person name="Lipzen A."/>
            <person name="Chen C."/>
            <person name="Yanf M."/>
            <person name="Daum C."/>
            <person name="Ng V."/>
            <person name="Clum A."/>
            <person name="Steindorff A."/>
            <person name="Ohm R."/>
            <person name="Martin F."/>
            <person name="Silar P."/>
            <person name="Natvig D."/>
            <person name="Lalanne C."/>
            <person name="Gautier V."/>
            <person name="Ament-Velasquez S.L."/>
            <person name="Kruys A."/>
            <person name="Hutchinson M.I."/>
            <person name="Powell A.J."/>
            <person name="Barry K."/>
            <person name="Miller A.N."/>
            <person name="Grigoriev I.V."/>
            <person name="Debuchy R."/>
            <person name="Gladieux P."/>
            <person name="Thoren M.H."/>
            <person name="Johannesson H."/>
        </authorList>
    </citation>
    <scope>NUCLEOTIDE SEQUENCE</scope>
    <source>
        <strain evidence="1">CBS 314.62</strain>
    </source>
</reference>